<keyword evidence="2" id="KW-1185">Reference proteome</keyword>
<dbReference type="OMA" id="STISEWY"/>
<evidence type="ECO:0000313" key="1">
    <source>
        <dbReference type="Ensembl" id="ENSCPBP00000038818.1"/>
    </source>
</evidence>
<dbReference type="InterPro" id="IPR036691">
    <property type="entry name" value="Endo/exonu/phosph_ase_sf"/>
</dbReference>
<reference evidence="1" key="2">
    <citation type="submission" date="2025-09" db="UniProtKB">
        <authorList>
            <consortium name="Ensembl"/>
        </authorList>
    </citation>
    <scope>IDENTIFICATION</scope>
</reference>
<evidence type="ECO:0008006" key="3">
    <source>
        <dbReference type="Google" id="ProtNLM"/>
    </source>
</evidence>
<name>A0A8C3IT77_CHRPI</name>
<dbReference type="Ensembl" id="ENSCPBT00000045505.1">
    <property type="protein sequence ID" value="ENSCPBP00000038818.1"/>
    <property type="gene ID" value="ENSCPBG00000026804.1"/>
</dbReference>
<sequence>MGDFNAKIGPDNTGYEQVMGTHALGEMSENGESFVDLCALNNLVIGGSIFPHKQIHKSTWVSPAGTTENQIDHVCISKKFRRSLQDVRVRRGTDVASDHHLVVARLKLKLKKNWIDTSDRRAKYNVSLLKDHKIKEDFGLTLKNKFSVLQDRSEEEEDSVSNRWQKVRETLRSACQEVLGIKKYQQKEWITAETLTKIEDRKKKKAVVNNSRTRAAKAKAQEEYAEAYKVVKRNIRKDKRDYVDGLAAEAEQAAYNGNMKQLYDITKRLSGKFSKPERPVKEKQGKSITEIEQQMNRWAEHFEELLNRPAPLNPPDIDPANEDLPINCDRPTRDEIRKAITMMKNRKAAGPDDIPAEALKVDLDASVEMLFPLFEKICGRRSDSGRLERGIPY</sequence>
<dbReference type="Gene3D" id="3.60.10.10">
    <property type="entry name" value="Endonuclease/exonuclease/phosphatase"/>
    <property type="match status" value="1"/>
</dbReference>
<evidence type="ECO:0000313" key="2">
    <source>
        <dbReference type="Proteomes" id="UP000694380"/>
    </source>
</evidence>
<dbReference type="GeneTree" id="ENSGT00940000163895"/>
<proteinExistence type="predicted"/>
<dbReference type="PANTHER" id="PTHR19446">
    <property type="entry name" value="REVERSE TRANSCRIPTASES"/>
    <property type="match status" value="1"/>
</dbReference>
<reference evidence="1" key="1">
    <citation type="submission" date="2025-08" db="UniProtKB">
        <authorList>
            <consortium name="Ensembl"/>
        </authorList>
    </citation>
    <scope>IDENTIFICATION</scope>
</reference>
<dbReference type="AlphaFoldDB" id="A0A8C3IT77"/>
<organism evidence="1 2">
    <name type="scientific">Chrysemys picta bellii</name>
    <name type="common">Western painted turtle</name>
    <name type="synonym">Emys bellii</name>
    <dbReference type="NCBI Taxonomy" id="8478"/>
    <lineage>
        <taxon>Eukaryota</taxon>
        <taxon>Metazoa</taxon>
        <taxon>Chordata</taxon>
        <taxon>Craniata</taxon>
        <taxon>Vertebrata</taxon>
        <taxon>Euteleostomi</taxon>
        <taxon>Archelosauria</taxon>
        <taxon>Testudinata</taxon>
        <taxon>Testudines</taxon>
        <taxon>Cryptodira</taxon>
        <taxon>Durocryptodira</taxon>
        <taxon>Testudinoidea</taxon>
        <taxon>Emydidae</taxon>
        <taxon>Chrysemys</taxon>
    </lineage>
</organism>
<accession>A0A8C3IT77</accession>
<protein>
    <recommendedName>
        <fullName evidence="3">Endonuclease/exonuclease/phosphatase domain-containing protein</fullName>
    </recommendedName>
</protein>
<dbReference type="SUPFAM" id="SSF56219">
    <property type="entry name" value="DNase I-like"/>
    <property type="match status" value="1"/>
</dbReference>
<dbReference type="Proteomes" id="UP000694380">
    <property type="component" value="Unplaced"/>
</dbReference>